<dbReference type="EMBL" id="VSWD01000007">
    <property type="protein sequence ID" value="KAK3098489.1"/>
    <property type="molecule type" value="Genomic_DNA"/>
</dbReference>
<dbReference type="Proteomes" id="UP001186944">
    <property type="component" value="Unassembled WGS sequence"/>
</dbReference>
<evidence type="ECO:0000259" key="1">
    <source>
        <dbReference type="SMART" id="SM01204"/>
    </source>
</evidence>
<accession>A0AA89BXX9</accession>
<dbReference type="PANTHER" id="PTHR14939:SF5">
    <property type="entry name" value="F-BOX ONLY PROTEIN 22"/>
    <property type="match status" value="1"/>
</dbReference>
<keyword evidence="3" id="KW-1185">Reference proteome</keyword>
<feature type="domain" description="FIST C-domain" evidence="1">
    <location>
        <begin position="164"/>
        <end position="281"/>
    </location>
</feature>
<sequence length="323" mass="36296">MFTENLYSEPGTVFVFCTSHLMEKPIRVPSRHRMRLPRNAKCEVIEMEKYLKALLPKTCYLYAVAADGVVGTSKDLKTTKEMEQTEAISCLCLPKQDKLSFHHFILDNHTSRVDDSGSSVFDASKVSHIPTGEKVGAILMFCDEYCLPEISYGLKSHFNEAVLAGGYVDHLLGLNSLHSYNGTEESDDDSILCVALCGENVHVRSVVIKEEVLSRSEVEQKIKSLKDCHLPEGRSFAFMFACIGRGNAYYQEHNVESQVFRKIFPNTPIFGFFGNGEIGFNSLKEYVPKMTDVNNVDRTTPSTKYLPKLHHAYTTILVLVSIT</sequence>
<evidence type="ECO:0000313" key="3">
    <source>
        <dbReference type="Proteomes" id="UP001186944"/>
    </source>
</evidence>
<comment type="caution">
    <text evidence="2">The sequence shown here is derived from an EMBL/GenBank/DDBJ whole genome shotgun (WGS) entry which is preliminary data.</text>
</comment>
<organism evidence="2 3">
    <name type="scientific">Pinctada imbricata</name>
    <name type="common">Atlantic pearl-oyster</name>
    <name type="synonym">Pinctada martensii</name>
    <dbReference type="NCBI Taxonomy" id="66713"/>
    <lineage>
        <taxon>Eukaryota</taxon>
        <taxon>Metazoa</taxon>
        <taxon>Spiralia</taxon>
        <taxon>Lophotrochozoa</taxon>
        <taxon>Mollusca</taxon>
        <taxon>Bivalvia</taxon>
        <taxon>Autobranchia</taxon>
        <taxon>Pteriomorphia</taxon>
        <taxon>Pterioida</taxon>
        <taxon>Pterioidea</taxon>
        <taxon>Pteriidae</taxon>
        <taxon>Pinctada</taxon>
    </lineage>
</organism>
<dbReference type="Pfam" id="PF10442">
    <property type="entry name" value="FIST_C"/>
    <property type="match status" value="1"/>
</dbReference>
<evidence type="ECO:0000313" key="2">
    <source>
        <dbReference type="EMBL" id="KAK3098489.1"/>
    </source>
</evidence>
<dbReference type="AlphaFoldDB" id="A0AA89BXX9"/>
<protein>
    <recommendedName>
        <fullName evidence="1">FIST C-domain domain-containing protein</fullName>
    </recommendedName>
</protein>
<dbReference type="InterPro" id="IPR019494">
    <property type="entry name" value="FIST_C"/>
</dbReference>
<dbReference type="SMART" id="SM01204">
    <property type="entry name" value="FIST_C"/>
    <property type="match status" value="1"/>
</dbReference>
<dbReference type="PANTHER" id="PTHR14939">
    <property type="entry name" value="F-BOX ONLY PROTEIN 22"/>
    <property type="match status" value="1"/>
</dbReference>
<proteinExistence type="predicted"/>
<gene>
    <name evidence="2" type="ORF">FSP39_019976</name>
</gene>
<reference evidence="2" key="1">
    <citation type="submission" date="2019-08" db="EMBL/GenBank/DDBJ databases">
        <title>The improved chromosome-level genome for the pearl oyster Pinctada fucata martensii using PacBio sequencing and Hi-C.</title>
        <authorList>
            <person name="Zheng Z."/>
        </authorList>
    </citation>
    <scope>NUCLEOTIDE SEQUENCE</scope>
    <source>
        <strain evidence="2">ZZ-2019</strain>
        <tissue evidence="2">Adductor muscle</tissue>
    </source>
</reference>
<name>A0AA89BXX9_PINIB</name>
<dbReference type="GO" id="GO:0032436">
    <property type="term" value="P:positive regulation of proteasomal ubiquitin-dependent protein catabolic process"/>
    <property type="evidence" value="ECO:0007669"/>
    <property type="project" value="TreeGrafter"/>
</dbReference>
<dbReference type="GO" id="GO:0000209">
    <property type="term" value="P:protein polyubiquitination"/>
    <property type="evidence" value="ECO:0007669"/>
    <property type="project" value="TreeGrafter"/>
</dbReference>